<proteinExistence type="predicted"/>
<protein>
    <submittedName>
        <fullName evidence="1">Uncharacterized protein</fullName>
    </submittedName>
</protein>
<reference evidence="1" key="1">
    <citation type="journal article" date="2021" name="PeerJ">
        <title>Extensive microbial diversity within the chicken gut microbiome revealed by metagenomics and culture.</title>
        <authorList>
            <person name="Gilroy R."/>
            <person name="Ravi A."/>
            <person name="Getino M."/>
            <person name="Pursley I."/>
            <person name="Horton D.L."/>
            <person name="Alikhan N.F."/>
            <person name="Baker D."/>
            <person name="Gharbi K."/>
            <person name="Hall N."/>
            <person name="Watson M."/>
            <person name="Adriaenssens E.M."/>
            <person name="Foster-Nyarko E."/>
            <person name="Jarju S."/>
            <person name="Secka A."/>
            <person name="Antonio M."/>
            <person name="Oren A."/>
            <person name="Chaudhuri R.R."/>
            <person name="La Ragione R."/>
            <person name="Hildebrand F."/>
            <person name="Pallen M.J."/>
        </authorList>
    </citation>
    <scope>NUCLEOTIDE SEQUENCE</scope>
    <source>
        <strain evidence="1">12435</strain>
    </source>
</reference>
<comment type="caution">
    <text evidence="1">The sequence shown here is derived from an EMBL/GenBank/DDBJ whole genome shotgun (WGS) entry which is preliminary data.</text>
</comment>
<dbReference type="AlphaFoldDB" id="A0A9D1Q2L5"/>
<name>A0A9D1Q2L5_9FIRM</name>
<dbReference type="Proteomes" id="UP000823990">
    <property type="component" value="Unassembled WGS sequence"/>
</dbReference>
<evidence type="ECO:0000313" key="2">
    <source>
        <dbReference type="Proteomes" id="UP000823990"/>
    </source>
</evidence>
<evidence type="ECO:0000313" key="1">
    <source>
        <dbReference type="EMBL" id="HIW03028.1"/>
    </source>
</evidence>
<sequence>MTLRRKAALFASEMTKNISNEFQKEIRLKIFRNKGFASIRSARFAARKERAALFAPTMTKNILREFQFEIPLKIFRNKEQAVAVRKDKSTEKPHFSRLL</sequence>
<organism evidence="1 2">
    <name type="scientific">Candidatus Protoclostridium stercorigallinarum</name>
    <dbReference type="NCBI Taxonomy" id="2838741"/>
    <lineage>
        <taxon>Bacteria</taxon>
        <taxon>Bacillati</taxon>
        <taxon>Bacillota</taxon>
        <taxon>Clostridia</taxon>
        <taxon>Candidatus Protoclostridium</taxon>
    </lineage>
</organism>
<reference evidence="1" key="2">
    <citation type="submission" date="2021-04" db="EMBL/GenBank/DDBJ databases">
        <authorList>
            <person name="Gilroy R."/>
        </authorList>
    </citation>
    <scope>NUCLEOTIDE SEQUENCE</scope>
    <source>
        <strain evidence="1">12435</strain>
    </source>
</reference>
<gene>
    <name evidence="1" type="ORF">H9892_06785</name>
</gene>
<dbReference type="EMBL" id="DXHS01000117">
    <property type="protein sequence ID" value="HIW03028.1"/>
    <property type="molecule type" value="Genomic_DNA"/>
</dbReference>
<accession>A0A9D1Q2L5</accession>